<evidence type="ECO:0000313" key="2">
    <source>
        <dbReference type="Proteomes" id="UP001212841"/>
    </source>
</evidence>
<keyword evidence="2" id="KW-1185">Reference proteome</keyword>
<dbReference type="Proteomes" id="UP001212841">
    <property type="component" value="Unassembled WGS sequence"/>
</dbReference>
<dbReference type="AlphaFoldDB" id="A0AAD5S596"/>
<accession>A0AAD5S596</accession>
<evidence type="ECO:0000313" key="1">
    <source>
        <dbReference type="EMBL" id="KAJ3042129.1"/>
    </source>
</evidence>
<name>A0AAD5S596_9FUNG</name>
<proteinExistence type="predicted"/>
<organism evidence="1 2">
    <name type="scientific">Rhizophlyctis rosea</name>
    <dbReference type="NCBI Taxonomy" id="64517"/>
    <lineage>
        <taxon>Eukaryota</taxon>
        <taxon>Fungi</taxon>
        <taxon>Fungi incertae sedis</taxon>
        <taxon>Chytridiomycota</taxon>
        <taxon>Chytridiomycota incertae sedis</taxon>
        <taxon>Chytridiomycetes</taxon>
        <taxon>Rhizophlyctidales</taxon>
        <taxon>Rhizophlyctidaceae</taxon>
        <taxon>Rhizophlyctis</taxon>
    </lineage>
</organism>
<gene>
    <name evidence="1" type="ORF">HK097_002116</name>
</gene>
<comment type="caution">
    <text evidence="1">The sequence shown here is derived from an EMBL/GenBank/DDBJ whole genome shotgun (WGS) entry which is preliminary data.</text>
</comment>
<reference evidence="1" key="1">
    <citation type="submission" date="2020-05" db="EMBL/GenBank/DDBJ databases">
        <title>Phylogenomic resolution of chytrid fungi.</title>
        <authorList>
            <person name="Stajich J.E."/>
            <person name="Amses K."/>
            <person name="Simmons R."/>
            <person name="Seto K."/>
            <person name="Myers J."/>
            <person name="Bonds A."/>
            <person name="Quandt C.A."/>
            <person name="Barry K."/>
            <person name="Liu P."/>
            <person name="Grigoriev I."/>
            <person name="Longcore J.E."/>
            <person name="James T.Y."/>
        </authorList>
    </citation>
    <scope>NUCLEOTIDE SEQUENCE</scope>
    <source>
        <strain evidence="1">JEL0318</strain>
    </source>
</reference>
<sequence>MFWKKISSTFFPRAIHQLQEFFRIATTSTIATALEQHVNHEMMTLPSFHWDWVQELFAEFPKTVEACFSSLFWYVNDEKGGWRGQDEVLIEALESGERKMEPDDFLWLEGRLQIPCSEKLFDFVFDYVEGRVDEPWEDRTRLTVWRDTLGTFVYRIESALEICEYDIQDMKGDVRRERERNMRLYVRDRCVNELPRWEKLKEKADGLLEG</sequence>
<protein>
    <submittedName>
        <fullName evidence="1">Uncharacterized protein</fullName>
    </submittedName>
</protein>
<dbReference type="EMBL" id="JADGJD010001443">
    <property type="protein sequence ID" value="KAJ3042129.1"/>
    <property type="molecule type" value="Genomic_DNA"/>
</dbReference>